<dbReference type="Gene3D" id="3.10.450.50">
    <property type="match status" value="1"/>
</dbReference>
<evidence type="ECO:0000313" key="3">
    <source>
        <dbReference type="Proteomes" id="UP000717995"/>
    </source>
</evidence>
<dbReference type="PANTHER" id="PTHR41252">
    <property type="entry name" value="BLR2505 PROTEIN"/>
    <property type="match status" value="1"/>
</dbReference>
<organism evidence="2 3">
    <name type="scientific">Zestomonas insulae</name>
    <dbReference type="NCBI Taxonomy" id="2809017"/>
    <lineage>
        <taxon>Bacteria</taxon>
        <taxon>Pseudomonadati</taxon>
        <taxon>Pseudomonadota</taxon>
        <taxon>Gammaproteobacteria</taxon>
        <taxon>Pseudomonadales</taxon>
        <taxon>Pseudomonadaceae</taxon>
        <taxon>Zestomonas</taxon>
    </lineage>
</organism>
<reference evidence="2 3" key="1">
    <citation type="submission" date="2021-02" db="EMBL/GenBank/DDBJ databases">
        <authorList>
            <person name="Lee D.-H."/>
        </authorList>
    </citation>
    <scope>NUCLEOTIDE SEQUENCE [LARGE SCALE GENOMIC DNA]</scope>
    <source>
        <strain evidence="2 3">UL073</strain>
    </source>
</reference>
<dbReference type="EMBL" id="JAFEUP010000003">
    <property type="protein sequence ID" value="MBM7061049.1"/>
    <property type="molecule type" value="Genomic_DNA"/>
</dbReference>
<dbReference type="SUPFAM" id="SSF54427">
    <property type="entry name" value="NTF2-like"/>
    <property type="match status" value="1"/>
</dbReference>
<dbReference type="InterPro" id="IPR032710">
    <property type="entry name" value="NTF2-like_dom_sf"/>
</dbReference>
<evidence type="ECO:0000313" key="2">
    <source>
        <dbReference type="EMBL" id="MBM7061049.1"/>
    </source>
</evidence>
<accession>A0ABS2IFG1</accession>
<gene>
    <name evidence="2" type="ORF">JQX08_10050</name>
</gene>
<dbReference type="RefSeq" id="WP_205348247.1">
    <property type="nucleotide sequence ID" value="NZ_JAFEUP010000003.1"/>
</dbReference>
<evidence type="ECO:0000259" key="1">
    <source>
        <dbReference type="Pfam" id="PF12680"/>
    </source>
</evidence>
<dbReference type="Pfam" id="PF12680">
    <property type="entry name" value="SnoaL_2"/>
    <property type="match status" value="1"/>
</dbReference>
<feature type="domain" description="SnoaL-like" evidence="1">
    <location>
        <begin position="12"/>
        <end position="109"/>
    </location>
</feature>
<name>A0ABS2IFG1_9GAMM</name>
<dbReference type="PANTHER" id="PTHR41252:SF1">
    <property type="entry name" value="BLR2505 PROTEIN"/>
    <property type="match status" value="1"/>
</dbReference>
<keyword evidence="3" id="KW-1185">Reference proteome</keyword>
<proteinExistence type="predicted"/>
<sequence>MSTDNNKALILNYMELVAAGDIDAALNLAADDATFWHPMAGTHNKEQLREQFKQLGTLMSSFSSKVVSITAEADRVSVEVEAQAETTTGRQYKNQYHFMFVIRDGKISESREYVDSAPVVAAFF</sequence>
<dbReference type="Proteomes" id="UP000717995">
    <property type="component" value="Unassembled WGS sequence"/>
</dbReference>
<dbReference type="InterPro" id="IPR037401">
    <property type="entry name" value="SnoaL-like"/>
</dbReference>
<comment type="caution">
    <text evidence="2">The sequence shown here is derived from an EMBL/GenBank/DDBJ whole genome shotgun (WGS) entry which is preliminary data.</text>
</comment>
<protein>
    <submittedName>
        <fullName evidence="2">Nuclear transport factor 2 family protein</fullName>
    </submittedName>
</protein>